<dbReference type="GO" id="GO:0003887">
    <property type="term" value="F:DNA-directed DNA polymerase activity"/>
    <property type="evidence" value="ECO:0007669"/>
    <property type="project" value="UniProtKB-KW"/>
</dbReference>
<proteinExistence type="inferred from homology"/>
<comment type="subcellular location">
    <subcellularLocation>
        <location evidence="2">Cytoplasm</location>
    </subcellularLocation>
</comment>
<dbReference type="Pfam" id="PF11799">
    <property type="entry name" value="IMS_C"/>
    <property type="match status" value="1"/>
</dbReference>
<evidence type="ECO:0000256" key="5">
    <source>
        <dbReference type="ARBA" id="ARBA00012417"/>
    </source>
</evidence>
<comment type="cofactor">
    <cofactor evidence="1">
        <name>Mg(2+)</name>
        <dbReference type="ChEBI" id="CHEBI:18420"/>
    </cofactor>
</comment>
<dbReference type="InterPro" id="IPR022880">
    <property type="entry name" value="DNApol_IV"/>
</dbReference>
<evidence type="ECO:0000313" key="20">
    <source>
        <dbReference type="EMBL" id="CAI8014908.1"/>
    </source>
</evidence>
<dbReference type="Gene3D" id="3.40.1170.60">
    <property type="match status" value="1"/>
</dbReference>
<evidence type="ECO:0000256" key="1">
    <source>
        <dbReference type="ARBA" id="ARBA00001946"/>
    </source>
</evidence>
<dbReference type="Gene3D" id="3.30.70.270">
    <property type="match status" value="1"/>
</dbReference>
<keyword evidence="7" id="KW-0515">Mutator protein</keyword>
<name>A0AA35RNP2_GEOBA</name>
<evidence type="ECO:0000313" key="21">
    <source>
        <dbReference type="Proteomes" id="UP001174909"/>
    </source>
</evidence>
<evidence type="ECO:0000259" key="19">
    <source>
        <dbReference type="PROSITE" id="PS50173"/>
    </source>
</evidence>
<dbReference type="GO" id="GO:0006260">
    <property type="term" value="P:DNA replication"/>
    <property type="evidence" value="ECO:0007669"/>
    <property type="project" value="UniProtKB-KW"/>
</dbReference>
<keyword evidence="14" id="KW-0460">Magnesium</keyword>
<dbReference type="Pfam" id="PF00817">
    <property type="entry name" value="IMS"/>
    <property type="match status" value="1"/>
</dbReference>
<keyword evidence="13" id="KW-0227">DNA damage</keyword>
<dbReference type="SUPFAM" id="SSF56672">
    <property type="entry name" value="DNA/RNA polymerases"/>
    <property type="match status" value="1"/>
</dbReference>
<keyword evidence="21" id="KW-1185">Reference proteome</keyword>
<dbReference type="GO" id="GO:0005829">
    <property type="term" value="C:cytosol"/>
    <property type="evidence" value="ECO:0007669"/>
    <property type="project" value="TreeGrafter"/>
</dbReference>
<keyword evidence="9" id="KW-0808">Transferase</keyword>
<evidence type="ECO:0000256" key="8">
    <source>
        <dbReference type="ARBA" id="ARBA00022490"/>
    </source>
</evidence>
<evidence type="ECO:0000256" key="9">
    <source>
        <dbReference type="ARBA" id="ARBA00022679"/>
    </source>
</evidence>
<dbReference type="AlphaFoldDB" id="A0AA35RNP2"/>
<reference evidence="20" key="1">
    <citation type="submission" date="2023-03" db="EMBL/GenBank/DDBJ databases">
        <authorList>
            <person name="Steffen K."/>
            <person name="Cardenas P."/>
        </authorList>
    </citation>
    <scope>NUCLEOTIDE SEQUENCE</scope>
</reference>
<dbReference type="Gene3D" id="3.30.1490.100">
    <property type="entry name" value="DNA polymerase, Y-family, little finger domain"/>
    <property type="match status" value="1"/>
</dbReference>
<dbReference type="GO" id="GO:0006281">
    <property type="term" value="P:DNA repair"/>
    <property type="evidence" value="ECO:0007669"/>
    <property type="project" value="UniProtKB-KW"/>
</dbReference>
<evidence type="ECO:0000256" key="6">
    <source>
        <dbReference type="ARBA" id="ARBA00016178"/>
    </source>
</evidence>
<feature type="domain" description="UmuC" evidence="19">
    <location>
        <begin position="4"/>
        <end position="187"/>
    </location>
</feature>
<evidence type="ECO:0000256" key="12">
    <source>
        <dbReference type="ARBA" id="ARBA00022723"/>
    </source>
</evidence>
<dbReference type="GO" id="GO:0046872">
    <property type="term" value="F:metal ion binding"/>
    <property type="evidence" value="ECO:0007669"/>
    <property type="project" value="UniProtKB-KW"/>
</dbReference>
<evidence type="ECO:0000256" key="3">
    <source>
        <dbReference type="ARBA" id="ARBA00010945"/>
    </source>
</evidence>
<dbReference type="InterPro" id="IPR017961">
    <property type="entry name" value="DNA_pol_Y-fam_little_finger"/>
</dbReference>
<dbReference type="CDD" id="cd03586">
    <property type="entry name" value="PolY_Pol_IV_kappa"/>
    <property type="match status" value="1"/>
</dbReference>
<comment type="similarity">
    <text evidence="3">Belongs to the DNA polymerase type-Y family.</text>
</comment>
<dbReference type="SUPFAM" id="SSF100879">
    <property type="entry name" value="Lesion bypass DNA polymerase (Y-family), little finger domain"/>
    <property type="match status" value="1"/>
</dbReference>
<keyword evidence="12" id="KW-0479">Metal-binding</keyword>
<keyword evidence="15" id="KW-0239">DNA-directed DNA polymerase</keyword>
<dbReference type="PANTHER" id="PTHR11076">
    <property type="entry name" value="DNA REPAIR POLYMERASE UMUC / TRANSFERASE FAMILY MEMBER"/>
    <property type="match status" value="1"/>
</dbReference>
<dbReference type="HAMAP" id="MF_01113">
    <property type="entry name" value="DNApol_IV"/>
    <property type="match status" value="1"/>
</dbReference>
<accession>A0AA35RNP2</accession>
<dbReference type="GO" id="GO:0042276">
    <property type="term" value="P:error-prone translesion synthesis"/>
    <property type="evidence" value="ECO:0007669"/>
    <property type="project" value="TreeGrafter"/>
</dbReference>
<dbReference type="GO" id="GO:0003684">
    <property type="term" value="F:damaged DNA binding"/>
    <property type="evidence" value="ECO:0007669"/>
    <property type="project" value="InterPro"/>
</dbReference>
<dbReference type="NCBIfam" id="NF002882">
    <property type="entry name" value="PRK03348.1"/>
    <property type="match status" value="1"/>
</dbReference>
<keyword evidence="8" id="KW-0963">Cytoplasm</keyword>
<keyword evidence="11" id="KW-0235">DNA replication</keyword>
<evidence type="ECO:0000256" key="13">
    <source>
        <dbReference type="ARBA" id="ARBA00022763"/>
    </source>
</evidence>
<dbReference type="Proteomes" id="UP001174909">
    <property type="component" value="Unassembled WGS sequence"/>
</dbReference>
<comment type="subunit">
    <text evidence="4">Monomer.</text>
</comment>
<dbReference type="InterPro" id="IPR050116">
    <property type="entry name" value="DNA_polymerase-Y"/>
</dbReference>
<evidence type="ECO:0000256" key="2">
    <source>
        <dbReference type="ARBA" id="ARBA00004496"/>
    </source>
</evidence>
<gene>
    <name evidence="20" type="ORF">GBAR_LOCUS9293</name>
</gene>
<sequence>MAHIIHADLDAFYATVEQLDNPELRGKPVLVGGRPESRGVVATASYEARPFGVHSAMPMRTAVRLCPQGIIVRPRFNRYREMSRLVMDVFRDFTEIVEPLSLDEAYLDISEAVNEAEGRWPLGVALELKRRVKEETGLTVSVGVSASKYVSKIASDLQKPDGLVVVPSGDETGFLAPLAVGKLWGIGPKTAERLNAEGVETIGDLASKPTDWFARVFGQRAESVRLRAAGQDNEPVHTERVTKSVSSETTFPDDIGDTEELHRVLDELASGVSGSLEGKGLQGRTVTVKMRLADFTTFSRQSTLPRPSNDVDPIRELAWRLLSAELTAGRTFRLLGVGVSNFSDGEEERQLPLTLEGDFSAVRREWWLPETTPLP</sequence>
<dbReference type="EC" id="2.7.7.7" evidence="5"/>
<dbReference type="InterPro" id="IPR043128">
    <property type="entry name" value="Rev_trsase/Diguanyl_cyclase"/>
</dbReference>
<dbReference type="FunFam" id="3.40.1170.60:FF:000001">
    <property type="entry name" value="DNA polymerase IV"/>
    <property type="match status" value="1"/>
</dbReference>
<keyword evidence="17" id="KW-0234">DNA repair</keyword>
<dbReference type="InterPro" id="IPR024728">
    <property type="entry name" value="PolY_HhH_motif"/>
</dbReference>
<dbReference type="InterPro" id="IPR036775">
    <property type="entry name" value="DNA_pol_Y-fam_lit_finger_sf"/>
</dbReference>
<evidence type="ECO:0000256" key="14">
    <source>
        <dbReference type="ARBA" id="ARBA00022842"/>
    </source>
</evidence>
<dbReference type="FunFam" id="3.30.1490.100:FF:000004">
    <property type="entry name" value="DNA polymerase IV"/>
    <property type="match status" value="1"/>
</dbReference>
<evidence type="ECO:0000256" key="15">
    <source>
        <dbReference type="ARBA" id="ARBA00022932"/>
    </source>
</evidence>
<comment type="catalytic activity">
    <reaction evidence="18">
        <text>DNA(n) + a 2'-deoxyribonucleoside 5'-triphosphate = DNA(n+1) + diphosphate</text>
        <dbReference type="Rhea" id="RHEA:22508"/>
        <dbReference type="Rhea" id="RHEA-COMP:17339"/>
        <dbReference type="Rhea" id="RHEA-COMP:17340"/>
        <dbReference type="ChEBI" id="CHEBI:33019"/>
        <dbReference type="ChEBI" id="CHEBI:61560"/>
        <dbReference type="ChEBI" id="CHEBI:173112"/>
        <dbReference type="EC" id="2.7.7.7"/>
    </reaction>
</comment>
<dbReference type="InterPro" id="IPR001126">
    <property type="entry name" value="UmuC"/>
</dbReference>
<evidence type="ECO:0000256" key="7">
    <source>
        <dbReference type="ARBA" id="ARBA00022457"/>
    </source>
</evidence>
<comment type="caution">
    <text evidence="20">The sequence shown here is derived from an EMBL/GenBank/DDBJ whole genome shotgun (WGS) entry which is preliminary data.</text>
</comment>
<evidence type="ECO:0000256" key="4">
    <source>
        <dbReference type="ARBA" id="ARBA00011245"/>
    </source>
</evidence>
<dbReference type="EMBL" id="CASHTH010001399">
    <property type="protein sequence ID" value="CAI8014908.1"/>
    <property type="molecule type" value="Genomic_DNA"/>
</dbReference>
<dbReference type="NCBIfam" id="NF002677">
    <property type="entry name" value="PRK02406.1"/>
    <property type="match status" value="1"/>
</dbReference>
<protein>
    <recommendedName>
        <fullName evidence="6">DNA polymerase kappa</fullName>
        <ecNumber evidence="5">2.7.7.7</ecNumber>
    </recommendedName>
</protein>
<evidence type="ECO:0000256" key="17">
    <source>
        <dbReference type="ARBA" id="ARBA00023204"/>
    </source>
</evidence>
<evidence type="ECO:0000256" key="10">
    <source>
        <dbReference type="ARBA" id="ARBA00022695"/>
    </source>
</evidence>
<dbReference type="Pfam" id="PF11798">
    <property type="entry name" value="IMS_HHH"/>
    <property type="match status" value="1"/>
</dbReference>
<evidence type="ECO:0000256" key="16">
    <source>
        <dbReference type="ARBA" id="ARBA00023125"/>
    </source>
</evidence>
<dbReference type="InterPro" id="IPR043502">
    <property type="entry name" value="DNA/RNA_pol_sf"/>
</dbReference>
<evidence type="ECO:0000256" key="18">
    <source>
        <dbReference type="ARBA" id="ARBA00049244"/>
    </source>
</evidence>
<dbReference type="Gene3D" id="1.10.150.20">
    <property type="entry name" value="5' to 3' exonuclease, C-terminal subdomain"/>
    <property type="match status" value="1"/>
</dbReference>
<keyword evidence="16" id="KW-0238">DNA-binding</keyword>
<organism evidence="20 21">
    <name type="scientific">Geodia barretti</name>
    <name type="common">Barrett's horny sponge</name>
    <dbReference type="NCBI Taxonomy" id="519541"/>
    <lineage>
        <taxon>Eukaryota</taxon>
        <taxon>Metazoa</taxon>
        <taxon>Porifera</taxon>
        <taxon>Demospongiae</taxon>
        <taxon>Heteroscleromorpha</taxon>
        <taxon>Tetractinellida</taxon>
        <taxon>Astrophorina</taxon>
        <taxon>Geodiidae</taxon>
        <taxon>Geodia</taxon>
    </lineage>
</organism>
<dbReference type="PROSITE" id="PS50173">
    <property type="entry name" value="UMUC"/>
    <property type="match status" value="1"/>
</dbReference>
<keyword evidence="10" id="KW-0548">Nucleotidyltransferase</keyword>
<dbReference type="PANTHER" id="PTHR11076:SF33">
    <property type="entry name" value="DNA POLYMERASE KAPPA"/>
    <property type="match status" value="1"/>
</dbReference>
<evidence type="ECO:0000256" key="11">
    <source>
        <dbReference type="ARBA" id="ARBA00022705"/>
    </source>
</evidence>